<dbReference type="SUPFAM" id="SSF109854">
    <property type="entry name" value="DinB/YfiT-like putative metalloenzymes"/>
    <property type="match status" value="1"/>
</dbReference>
<dbReference type="RefSeq" id="WP_076434515.1">
    <property type="nucleotide sequence ID" value="NZ_FTNI01000006.1"/>
</dbReference>
<dbReference type="InterPro" id="IPR034660">
    <property type="entry name" value="DinB/YfiT-like"/>
</dbReference>
<feature type="domain" description="Mycothiol-dependent maleylpyruvate isomerase metal-binding" evidence="1">
    <location>
        <begin position="10"/>
        <end position="97"/>
    </location>
</feature>
<keyword evidence="3" id="KW-1185">Reference proteome</keyword>
<organism evidence="2 3">
    <name type="scientific">Microbispora rosea</name>
    <dbReference type="NCBI Taxonomy" id="58117"/>
    <lineage>
        <taxon>Bacteria</taxon>
        <taxon>Bacillati</taxon>
        <taxon>Actinomycetota</taxon>
        <taxon>Actinomycetes</taxon>
        <taxon>Streptosporangiales</taxon>
        <taxon>Streptosporangiaceae</taxon>
        <taxon>Microbispora</taxon>
    </lineage>
</organism>
<dbReference type="InterPro" id="IPR017517">
    <property type="entry name" value="Maleyloyr_isom"/>
</dbReference>
<dbReference type="Pfam" id="PF11716">
    <property type="entry name" value="MDMPI_N"/>
    <property type="match status" value="1"/>
</dbReference>
<dbReference type="Proteomes" id="UP000186096">
    <property type="component" value="Unassembled WGS sequence"/>
</dbReference>
<dbReference type="AlphaFoldDB" id="A0A1N6YTX1"/>
<evidence type="ECO:0000259" key="1">
    <source>
        <dbReference type="Pfam" id="PF11716"/>
    </source>
</evidence>
<dbReference type="EMBL" id="FTNI01000006">
    <property type="protein sequence ID" value="SIR17851.1"/>
    <property type="molecule type" value="Genomic_DNA"/>
</dbReference>
<dbReference type="GO" id="GO:0046872">
    <property type="term" value="F:metal ion binding"/>
    <property type="evidence" value="ECO:0007669"/>
    <property type="project" value="InterPro"/>
</dbReference>
<gene>
    <name evidence="2" type="ORF">SAMN05421833_106274</name>
</gene>
<dbReference type="InterPro" id="IPR024344">
    <property type="entry name" value="MDMPI_metal-binding"/>
</dbReference>
<proteinExistence type="predicted"/>
<evidence type="ECO:0000313" key="2">
    <source>
        <dbReference type="EMBL" id="SIR17851.1"/>
    </source>
</evidence>
<reference evidence="3" key="1">
    <citation type="submission" date="2017-01" db="EMBL/GenBank/DDBJ databases">
        <authorList>
            <person name="Varghese N."/>
            <person name="Submissions S."/>
        </authorList>
    </citation>
    <scope>NUCLEOTIDE SEQUENCE [LARGE SCALE GENOMIC DNA]</scope>
    <source>
        <strain evidence="3">ATCC 12950</strain>
    </source>
</reference>
<name>A0A1N6YTX1_9ACTN</name>
<protein>
    <submittedName>
        <fullName evidence="2">TIGR03083 family protein</fullName>
    </submittedName>
</protein>
<dbReference type="Gene3D" id="1.20.120.450">
    <property type="entry name" value="dinb family like domain"/>
    <property type="match status" value="1"/>
</dbReference>
<evidence type="ECO:0000313" key="3">
    <source>
        <dbReference type="Proteomes" id="UP000186096"/>
    </source>
</evidence>
<accession>A0A1N6YTX1</accession>
<dbReference type="STRING" id="58117.SAMN05421833_106274"/>
<dbReference type="OrthoDB" id="5178565at2"/>
<dbReference type="NCBIfam" id="TIGR03083">
    <property type="entry name" value="maleylpyruvate isomerase family mycothiol-dependent enzyme"/>
    <property type="match status" value="1"/>
</dbReference>
<sequence length="210" mass="23152">MDTDIRQQIAAERRELADLLSELPPRSWDAPSLCAGWRVREVVAHMTMPYRHSGPSVLAGLVRARGNFDRLADRLARGDAAALGPRELTACLRDNAEHPWRPPGGGYAGALSHDVIHGMDITVALGIDRRVPGDRLRVLLGNALSPRSRRYFGVDLDGVELRADDVDWSLGTGTPLSGAAQDLVLVLCGRRLPERRLRGEPADRFTHFIR</sequence>